<sequence>MSDDVLEKQSNTLLEAAAERSETSEKPSSSRKSLFGNLNKDLTEALNSWDTLTEQMSNRISPEEEQLREVKRLLGELKSKLNEFAD</sequence>
<gene>
    <name evidence="2" type="ORF">AZI85_15310</name>
</gene>
<dbReference type="OrthoDB" id="9342734at2"/>
<dbReference type="RefSeq" id="WP_063242972.1">
    <property type="nucleotide sequence ID" value="NZ_CP168967.1"/>
</dbReference>
<evidence type="ECO:0000256" key="1">
    <source>
        <dbReference type="SAM" id="MobiDB-lite"/>
    </source>
</evidence>
<organism evidence="2 3">
    <name type="scientific">Bdellovibrio bacteriovorus</name>
    <dbReference type="NCBI Taxonomy" id="959"/>
    <lineage>
        <taxon>Bacteria</taxon>
        <taxon>Pseudomonadati</taxon>
        <taxon>Bdellovibrionota</taxon>
        <taxon>Bdellovibrionia</taxon>
        <taxon>Bdellovibrionales</taxon>
        <taxon>Pseudobdellovibrionaceae</taxon>
        <taxon>Bdellovibrio</taxon>
    </lineage>
</organism>
<feature type="region of interest" description="Disordered" evidence="1">
    <location>
        <begin position="16"/>
        <end position="35"/>
    </location>
</feature>
<reference evidence="2 3" key="1">
    <citation type="submission" date="2016-03" db="EMBL/GenBank/DDBJ databases">
        <authorList>
            <person name="Ploux O."/>
        </authorList>
    </citation>
    <scope>NUCLEOTIDE SEQUENCE [LARGE SCALE GENOMIC DNA]</scope>
    <source>
        <strain evidence="2 3">BER2</strain>
    </source>
</reference>
<proteinExistence type="predicted"/>
<evidence type="ECO:0000313" key="2">
    <source>
        <dbReference type="EMBL" id="KYG70057.1"/>
    </source>
</evidence>
<evidence type="ECO:0000313" key="3">
    <source>
        <dbReference type="Proteomes" id="UP000075391"/>
    </source>
</evidence>
<protein>
    <submittedName>
        <fullName evidence="2">Uncharacterized protein</fullName>
    </submittedName>
</protein>
<dbReference type="EMBL" id="LUKF01000003">
    <property type="protein sequence ID" value="KYG70057.1"/>
    <property type="molecule type" value="Genomic_DNA"/>
</dbReference>
<dbReference type="AlphaFoldDB" id="A0A150WU75"/>
<name>A0A150WU75_BDEBC</name>
<comment type="caution">
    <text evidence="2">The sequence shown here is derived from an EMBL/GenBank/DDBJ whole genome shotgun (WGS) entry which is preliminary data.</text>
</comment>
<accession>A0A150WU75</accession>
<dbReference type="Proteomes" id="UP000075391">
    <property type="component" value="Unassembled WGS sequence"/>
</dbReference>